<dbReference type="AlphaFoldDB" id="A0A5N0V879"/>
<evidence type="ECO:0000256" key="2">
    <source>
        <dbReference type="SAM" id="MobiDB-lite"/>
    </source>
</evidence>
<organism evidence="4 5">
    <name type="scientific">Amycolatopsis acidicola</name>
    <dbReference type="NCBI Taxonomy" id="2596893"/>
    <lineage>
        <taxon>Bacteria</taxon>
        <taxon>Bacillati</taxon>
        <taxon>Actinomycetota</taxon>
        <taxon>Actinomycetes</taxon>
        <taxon>Pseudonocardiales</taxon>
        <taxon>Pseudonocardiaceae</taxon>
        <taxon>Amycolatopsis</taxon>
    </lineage>
</organism>
<evidence type="ECO:0000256" key="1">
    <source>
        <dbReference type="ARBA" id="ARBA00008645"/>
    </source>
</evidence>
<protein>
    <recommendedName>
        <fullName evidence="6">Alpha/beta hydrolase</fullName>
    </recommendedName>
</protein>
<proteinExistence type="inferred from homology"/>
<sequence length="497" mass="52287">MGENRGLCFVLVFLGVVALCAGSASADPVNEARMLERSVHYGTPQFQEQVLRAGLTAAAERARVLRADPGRHPDPDACTVAVACVGDPRLSDGNQISAPVAFTARSGATLSGHVWASRSGPSKRPLVVIVNGSIVGFEQSYWPQAQVLAKSGYVVLTFDAQGEGLSDQFGERPDQSEGAGGGTPGLPDNGSPFYDGAEDALDFALSTPSDPYSPVPSRSSHTSHAEKQRTRAAAGFDAAYNPLWALVNPAEVGLAGHSYGAVAASYVAQDDPRVRAVVAWDSLCVPVQPAPDEVTGLFLQDQAEILPGVSLPLAPRIPRDCFGAPGGQAPRLTKPALGISADYVLPGFPRDPDPEGKSTASQAYSAAGVDTGQLIIQGGTHADFAFDASVPVLPATLRGLDLVAWYTTAWFDKYLTHDPSADDRLRTRRWQADQATAAADPVHDGNAFSNLYRSRMDIHLADGARWTCEGLRAGCSGMSAEDGRPADYSYLAVATGP</sequence>
<feature type="region of interest" description="Disordered" evidence="2">
    <location>
        <begin position="165"/>
        <end position="193"/>
    </location>
</feature>
<dbReference type="RefSeq" id="WP_144747849.1">
    <property type="nucleotide sequence ID" value="NZ_VMNW02000012.1"/>
</dbReference>
<dbReference type="PANTHER" id="PTHR22946">
    <property type="entry name" value="DIENELACTONE HYDROLASE DOMAIN-CONTAINING PROTEIN-RELATED"/>
    <property type="match status" value="1"/>
</dbReference>
<name>A0A5N0V879_9PSEU</name>
<evidence type="ECO:0000313" key="4">
    <source>
        <dbReference type="EMBL" id="KAA9162557.1"/>
    </source>
</evidence>
<keyword evidence="3" id="KW-0732">Signal</keyword>
<dbReference type="EMBL" id="VMNW02000012">
    <property type="protein sequence ID" value="KAA9162557.1"/>
    <property type="molecule type" value="Genomic_DNA"/>
</dbReference>
<keyword evidence="5" id="KW-1185">Reference proteome</keyword>
<reference evidence="4" key="1">
    <citation type="submission" date="2019-09" db="EMBL/GenBank/DDBJ databases">
        <authorList>
            <person name="Teo W.F.A."/>
            <person name="Duangmal K."/>
        </authorList>
    </citation>
    <scope>NUCLEOTIDE SEQUENCE [LARGE SCALE GENOMIC DNA]</scope>
    <source>
        <strain evidence="4">K81G1</strain>
    </source>
</reference>
<comment type="similarity">
    <text evidence="1">Belongs to the AB hydrolase superfamily.</text>
</comment>
<comment type="caution">
    <text evidence="4">The sequence shown here is derived from an EMBL/GenBank/DDBJ whole genome shotgun (WGS) entry which is preliminary data.</text>
</comment>
<evidence type="ECO:0000313" key="5">
    <source>
        <dbReference type="Proteomes" id="UP000319769"/>
    </source>
</evidence>
<evidence type="ECO:0008006" key="6">
    <source>
        <dbReference type="Google" id="ProtNLM"/>
    </source>
</evidence>
<feature type="compositionally biased region" description="Polar residues" evidence="2">
    <location>
        <begin position="206"/>
        <end position="222"/>
    </location>
</feature>
<feature type="signal peptide" evidence="3">
    <location>
        <begin position="1"/>
        <end position="26"/>
    </location>
</feature>
<evidence type="ECO:0000256" key="3">
    <source>
        <dbReference type="SAM" id="SignalP"/>
    </source>
</evidence>
<dbReference type="SUPFAM" id="SSF53474">
    <property type="entry name" value="alpha/beta-Hydrolases"/>
    <property type="match status" value="1"/>
</dbReference>
<dbReference type="InterPro" id="IPR050261">
    <property type="entry name" value="FrsA_esterase"/>
</dbReference>
<dbReference type="OrthoDB" id="569821at2"/>
<dbReference type="Proteomes" id="UP000319769">
    <property type="component" value="Unassembled WGS sequence"/>
</dbReference>
<feature type="region of interest" description="Disordered" evidence="2">
    <location>
        <begin position="205"/>
        <end position="230"/>
    </location>
</feature>
<accession>A0A5N0V879</accession>
<gene>
    <name evidence="4" type="ORF">FPZ12_010855</name>
</gene>
<dbReference type="InterPro" id="IPR029058">
    <property type="entry name" value="AB_hydrolase_fold"/>
</dbReference>
<dbReference type="Gene3D" id="3.40.50.1820">
    <property type="entry name" value="alpha/beta hydrolase"/>
    <property type="match status" value="1"/>
</dbReference>
<feature type="chain" id="PRO_5024328518" description="Alpha/beta hydrolase" evidence="3">
    <location>
        <begin position="27"/>
        <end position="497"/>
    </location>
</feature>